<evidence type="ECO:0000313" key="3">
    <source>
        <dbReference type="Proteomes" id="UP000012073"/>
    </source>
</evidence>
<dbReference type="AlphaFoldDB" id="R7QMF9"/>
<sequence>MHGVGGGRGETQDRARVHVVVVNVVGRVRRERGRFRGGEDWRKSGGGRSPWRRLCRECRGGRFHEWGTHLRAGRASGAGEGVSKVRYRGSGRGGTVGGIRGGVGHQSAMVVTCGPLPAAPGPSRVTARIYTPSGGWGLPTIDPDSLEAIALLRFADIPFCVYPGALPSPRSHGRPGPAGRERAPDPVHDRRIERVRHVHHGPLRARVVARALPQRQGLRRHLPHAALQGDGVPAQPRAALSPAAAAVRAAGRGHRARRAVDAARRPQPLLFPGRAVRAGRDRVWLPRATAVHPAAARRWPQTLSRLSAACSSSTSGATASASWASWTATACSRRGENMSRTRRGTPRLTSRARATRPSGRRKAKPRTNGQDGTSTLCGGRSGCPRRTSCSATKSSLTANKMKPTRRPLLARGSADNAHVRHAAAPAARLRLDLLHTRRTTRNVMNLIIDLIHQLRRPLRPALEHGDHIGDPPRRQHISPDGADNLDAALPLIHPSPDQAGVHDVQHDVLDLNVSPQVRM</sequence>
<gene>
    <name evidence="2" type="ORF">CHC_T00001285001</name>
</gene>
<protein>
    <submittedName>
        <fullName evidence="2">Uncharacterized protein</fullName>
    </submittedName>
</protein>
<organism evidence="2 3">
    <name type="scientific">Chondrus crispus</name>
    <name type="common">Carrageen Irish moss</name>
    <name type="synonym">Polymorpha crispa</name>
    <dbReference type="NCBI Taxonomy" id="2769"/>
    <lineage>
        <taxon>Eukaryota</taxon>
        <taxon>Rhodophyta</taxon>
        <taxon>Florideophyceae</taxon>
        <taxon>Rhodymeniophycidae</taxon>
        <taxon>Gigartinales</taxon>
        <taxon>Gigartinaceae</taxon>
        <taxon>Chondrus</taxon>
    </lineage>
</organism>
<dbReference type="GeneID" id="17326574"/>
<dbReference type="PROSITE" id="PS50096">
    <property type="entry name" value="IQ"/>
    <property type="match status" value="1"/>
</dbReference>
<dbReference type="OrthoDB" id="5835136at2759"/>
<dbReference type="Proteomes" id="UP000012073">
    <property type="component" value="Unassembled WGS sequence"/>
</dbReference>
<feature type="region of interest" description="Disordered" evidence="1">
    <location>
        <begin position="466"/>
        <end position="500"/>
    </location>
</feature>
<accession>R7QMF9</accession>
<feature type="region of interest" description="Disordered" evidence="1">
    <location>
        <begin position="330"/>
        <end position="398"/>
    </location>
</feature>
<dbReference type="Gramene" id="CDF38948">
    <property type="protein sequence ID" value="CDF38948"/>
    <property type="gene ID" value="CHC_T00001285001"/>
</dbReference>
<dbReference type="STRING" id="2769.R7QMF9"/>
<proteinExistence type="predicted"/>
<evidence type="ECO:0000313" key="2">
    <source>
        <dbReference type="EMBL" id="CDF38948.1"/>
    </source>
</evidence>
<feature type="compositionally biased region" description="Polar residues" evidence="1">
    <location>
        <begin position="367"/>
        <end position="376"/>
    </location>
</feature>
<reference evidence="3" key="1">
    <citation type="journal article" date="2013" name="Proc. Natl. Acad. Sci. U.S.A.">
        <title>Genome structure and metabolic features in the red seaweed Chondrus crispus shed light on evolution of the Archaeplastida.</title>
        <authorList>
            <person name="Collen J."/>
            <person name="Porcel B."/>
            <person name="Carre W."/>
            <person name="Ball S.G."/>
            <person name="Chaparro C."/>
            <person name="Tonon T."/>
            <person name="Barbeyron T."/>
            <person name="Michel G."/>
            <person name="Noel B."/>
            <person name="Valentin K."/>
            <person name="Elias M."/>
            <person name="Artiguenave F."/>
            <person name="Arun A."/>
            <person name="Aury J.M."/>
            <person name="Barbosa-Neto J.F."/>
            <person name="Bothwell J.H."/>
            <person name="Bouget F.Y."/>
            <person name="Brillet L."/>
            <person name="Cabello-Hurtado F."/>
            <person name="Capella-Gutierrez S."/>
            <person name="Charrier B."/>
            <person name="Cladiere L."/>
            <person name="Cock J.M."/>
            <person name="Coelho S.M."/>
            <person name="Colleoni C."/>
            <person name="Czjzek M."/>
            <person name="Da Silva C."/>
            <person name="Delage L."/>
            <person name="Denoeud F."/>
            <person name="Deschamps P."/>
            <person name="Dittami S.M."/>
            <person name="Gabaldon T."/>
            <person name="Gachon C.M."/>
            <person name="Groisillier A."/>
            <person name="Herve C."/>
            <person name="Jabbari K."/>
            <person name="Katinka M."/>
            <person name="Kloareg B."/>
            <person name="Kowalczyk N."/>
            <person name="Labadie K."/>
            <person name="Leblanc C."/>
            <person name="Lopez P.J."/>
            <person name="McLachlan D.H."/>
            <person name="Meslet-Cladiere L."/>
            <person name="Moustafa A."/>
            <person name="Nehr Z."/>
            <person name="Nyvall Collen P."/>
            <person name="Panaud O."/>
            <person name="Partensky F."/>
            <person name="Poulain J."/>
            <person name="Rensing S.A."/>
            <person name="Rousvoal S."/>
            <person name="Samson G."/>
            <person name="Symeonidi A."/>
            <person name="Weissenbach J."/>
            <person name="Zambounis A."/>
            <person name="Wincker P."/>
            <person name="Boyen C."/>
        </authorList>
    </citation>
    <scope>NUCLEOTIDE SEQUENCE [LARGE SCALE GENOMIC DNA]</scope>
    <source>
        <strain evidence="3">cv. Stackhouse</strain>
    </source>
</reference>
<keyword evidence="3" id="KW-1185">Reference proteome</keyword>
<dbReference type="EMBL" id="HG001978">
    <property type="protein sequence ID" value="CDF38948.1"/>
    <property type="molecule type" value="Genomic_DNA"/>
</dbReference>
<dbReference type="RefSeq" id="XP_005718853.1">
    <property type="nucleotide sequence ID" value="XM_005718796.1"/>
</dbReference>
<feature type="compositionally biased region" description="Polar residues" evidence="1">
    <location>
        <begin position="387"/>
        <end position="398"/>
    </location>
</feature>
<dbReference type="KEGG" id="ccp:CHC_T00001285001"/>
<name>R7QMF9_CHOCR</name>
<evidence type="ECO:0000256" key="1">
    <source>
        <dbReference type="SAM" id="MobiDB-lite"/>
    </source>
</evidence>